<keyword evidence="3" id="KW-0378">Hydrolase</keyword>
<dbReference type="AlphaFoldDB" id="A0A1C7MIS7"/>
<dbReference type="PANTHER" id="PTHR30457:SF0">
    <property type="entry name" value="PHOSPHATASE, PUTATIVE (AFU_ORTHOLOGUE AFUA_4G01070)-RELATED"/>
    <property type="match status" value="1"/>
</dbReference>
<protein>
    <submittedName>
        <fullName evidence="6">Acid phosphatase</fullName>
    </submittedName>
</protein>
<dbReference type="SUPFAM" id="SSF64167">
    <property type="entry name" value="SurE-like"/>
    <property type="match status" value="1"/>
</dbReference>
<dbReference type="Gene3D" id="3.40.1210.10">
    <property type="entry name" value="Survival protein SurE-like phosphatase/nucleotidase"/>
    <property type="match status" value="1"/>
</dbReference>
<dbReference type="InterPro" id="IPR036523">
    <property type="entry name" value="SurE-like_sf"/>
</dbReference>
<evidence type="ECO:0000259" key="5">
    <source>
        <dbReference type="Pfam" id="PF01975"/>
    </source>
</evidence>
<dbReference type="OrthoDB" id="4018688at2759"/>
<reference evidence="6 7" key="1">
    <citation type="submission" date="2016-03" db="EMBL/GenBank/DDBJ databases">
        <title>Whole genome sequencing of Grifola frondosa 9006-11.</title>
        <authorList>
            <person name="Min B."/>
            <person name="Park H."/>
            <person name="Kim J.-G."/>
            <person name="Cho H."/>
            <person name="Oh Y.-L."/>
            <person name="Kong W.-S."/>
            <person name="Choi I.-G."/>
        </authorList>
    </citation>
    <scope>NUCLEOTIDE SEQUENCE [LARGE SCALE GENOMIC DNA]</scope>
    <source>
        <strain evidence="6 7">9006-11</strain>
    </source>
</reference>
<accession>A0A1C7MIS7</accession>
<evidence type="ECO:0000256" key="1">
    <source>
        <dbReference type="ARBA" id="ARBA00011062"/>
    </source>
</evidence>
<name>A0A1C7MIS7_GRIFR</name>
<evidence type="ECO:0000313" key="6">
    <source>
        <dbReference type="EMBL" id="OBZ74914.1"/>
    </source>
</evidence>
<evidence type="ECO:0000256" key="4">
    <source>
        <dbReference type="SAM" id="SignalP"/>
    </source>
</evidence>
<comment type="similarity">
    <text evidence="1">Belongs to the SurE nucleotidase family.</text>
</comment>
<dbReference type="OMA" id="RTTACQY"/>
<dbReference type="Proteomes" id="UP000092993">
    <property type="component" value="Unassembled WGS sequence"/>
</dbReference>
<dbReference type="InterPro" id="IPR002828">
    <property type="entry name" value="SurE-like_Pase/nucleotidase"/>
</dbReference>
<comment type="caution">
    <text evidence="6">The sequence shown here is derived from an EMBL/GenBank/DDBJ whole genome shotgun (WGS) entry which is preliminary data.</text>
</comment>
<proteinExistence type="inferred from homology"/>
<feature type="chain" id="PRO_5008889153" evidence="4">
    <location>
        <begin position="19"/>
        <end position="315"/>
    </location>
</feature>
<keyword evidence="4" id="KW-0732">Signal</keyword>
<dbReference type="InterPro" id="IPR030048">
    <property type="entry name" value="SurE"/>
</dbReference>
<dbReference type="GO" id="GO:0046872">
    <property type="term" value="F:metal ion binding"/>
    <property type="evidence" value="ECO:0007669"/>
    <property type="project" value="UniProtKB-KW"/>
</dbReference>
<dbReference type="EMBL" id="LUGG01000005">
    <property type="protein sequence ID" value="OBZ74914.1"/>
    <property type="molecule type" value="Genomic_DNA"/>
</dbReference>
<evidence type="ECO:0000256" key="3">
    <source>
        <dbReference type="ARBA" id="ARBA00022801"/>
    </source>
</evidence>
<gene>
    <name evidence="6" type="primary">PHO2_2</name>
    <name evidence="6" type="ORF">A0H81_05325</name>
</gene>
<sequence length="315" mass="32990">MFAAAIRAALVCATAAYATNIVISNDDGWATAQIRQQFDALASSGHNVVLSAPAFNQSGKGSLSTTPATLDQPCQFDTCPTGSPAQGCNNTDSRLNYVNAYPVDAVRHGIETIAPNVFDGSKPEFVVSGPNIGGNLGLVVLFSGTVGAACEAARQGIPAVAFSGKSGSQVSYTTLESAPNAPSSVSAHIYSELTTYFVDTLTSNAAPFLPDGVIVNVNYASIDKCRDAASYQWVFSRLITNIFVEDVETCGSSHLPNEASVVDSGCYASVSVISAHSKLDVNATLQGAVKDRLEGLPFTCLSRRRVASSPLFWNE</sequence>
<evidence type="ECO:0000256" key="2">
    <source>
        <dbReference type="ARBA" id="ARBA00022723"/>
    </source>
</evidence>
<evidence type="ECO:0000313" key="7">
    <source>
        <dbReference type="Proteomes" id="UP000092993"/>
    </source>
</evidence>
<keyword evidence="7" id="KW-1185">Reference proteome</keyword>
<keyword evidence="2" id="KW-0479">Metal-binding</keyword>
<feature type="domain" description="Survival protein SurE-like phosphatase/nucleotidase" evidence="5">
    <location>
        <begin position="21"/>
        <end position="222"/>
    </location>
</feature>
<dbReference type="Pfam" id="PF01975">
    <property type="entry name" value="SurE"/>
    <property type="match status" value="1"/>
</dbReference>
<feature type="signal peptide" evidence="4">
    <location>
        <begin position="1"/>
        <end position="18"/>
    </location>
</feature>
<dbReference type="STRING" id="5627.A0A1C7MIS7"/>
<dbReference type="GO" id="GO:0008252">
    <property type="term" value="F:nucleotidase activity"/>
    <property type="evidence" value="ECO:0007669"/>
    <property type="project" value="InterPro"/>
</dbReference>
<organism evidence="6 7">
    <name type="scientific">Grifola frondosa</name>
    <name type="common">Maitake</name>
    <name type="synonym">Polyporus frondosus</name>
    <dbReference type="NCBI Taxonomy" id="5627"/>
    <lineage>
        <taxon>Eukaryota</taxon>
        <taxon>Fungi</taxon>
        <taxon>Dikarya</taxon>
        <taxon>Basidiomycota</taxon>
        <taxon>Agaricomycotina</taxon>
        <taxon>Agaricomycetes</taxon>
        <taxon>Polyporales</taxon>
        <taxon>Grifolaceae</taxon>
        <taxon>Grifola</taxon>
    </lineage>
</organism>
<dbReference type="PANTHER" id="PTHR30457">
    <property type="entry name" value="5'-NUCLEOTIDASE SURE"/>
    <property type="match status" value="1"/>
</dbReference>